<reference evidence="3" key="1">
    <citation type="submission" date="2022-11" db="UniProtKB">
        <authorList>
            <consortium name="WormBaseParasite"/>
        </authorList>
    </citation>
    <scope>IDENTIFICATION</scope>
</reference>
<organism evidence="2 3">
    <name type="scientific">Panagrolaimus superbus</name>
    <dbReference type="NCBI Taxonomy" id="310955"/>
    <lineage>
        <taxon>Eukaryota</taxon>
        <taxon>Metazoa</taxon>
        <taxon>Ecdysozoa</taxon>
        <taxon>Nematoda</taxon>
        <taxon>Chromadorea</taxon>
        <taxon>Rhabditida</taxon>
        <taxon>Tylenchina</taxon>
        <taxon>Panagrolaimomorpha</taxon>
        <taxon>Panagrolaimoidea</taxon>
        <taxon>Panagrolaimidae</taxon>
        <taxon>Panagrolaimus</taxon>
    </lineage>
</organism>
<evidence type="ECO:0000313" key="3">
    <source>
        <dbReference type="WBParaSite" id="PSU_v2.g14125.t1"/>
    </source>
</evidence>
<evidence type="ECO:0000256" key="1">
    <source>
        <dbReference type="SAM" id="SignalP"/>
    </source>
</evidence>
<feature type="chain" id="PRO_5037915546" evidence="1">
    <location>
        <begin position="24"/>
        <end position="84"/>
    </location>
</feature>
<keyword evidence="2" id="KW-1185">Reference proteome</keyword>
<dbReference type="Pfam" id="PF01674">
    <property type="entry name" value="Lipase_2"/>
    <property type="match status" value="1"/>
</dbReference>
<name>A0A914Y5T7_9BILA</name>
<proteinExistence type="predicted"/>
<evidence type="ECO:0000313" key="2">
    <source>
        <dbReference type="Proteomes" id="UP000887577"/>
    </source>
</evidence>
<dbReference type="InterPro" id="IPR002918">
    <property type="entry name" value="Lipase_EstA/Esterase_EstB"/>
</dbReference>
<dbReference type="GO" id="GO:0016042">
    <property type="term" value="P:lipid catabolic process"/>
    <property type="evidence" value="ECO:0007669"/>
    <property type="project" value="InterPro"/>
</dbReference>
<protein>
    <submittedName>
        <fullName evidence="3">Uncharacterized protein</fullName>
    </submittedName>
</protein>
<keyword evidence="1" id="KW-0732">Signal</keyword>
<accession>A0A914Y5T7</accession>
<dbReference type="AlphaFoldDB" id="A0A914Y5T7"/>
<sequence length="84" mass="9672">MVFKFDVLFFVVVFFVGKPLTNFIDTYIAAAGVAYGLEKCTPTYHACNVNNGMYCGSDYMKDLNRQQERYEKNIHILFTVILIT</sequence>
<dbReference type="Proteomes" id="UP000887577">
    <property type="component" value="Unplaced"/>
</dbReference>
<dbReference type="GO" id="GO:0016787">
    <property type="term" value="F:hydrolase activity"/>
    <property type="evidence" value="ECO:0007669"/>
    <property type="project" value="InterPro"/>
</dbReference>
<feature type="signal peptide" evidence="1">
    <location>
        <begin position="1"/>
        <end position="23"/>
    </location>
</feature>
<dbReference type="WBParaSite" id="PSU_v2.g14125.t1">
    <property type="protein sequence ID" value="PSU_v2.g14125.t1"/>
    <property type="gene ID" value="PSU_v2.g14125"/>
</dbReference>